<organism evidence="4 5">
    <name type="scientific">Dimorphilus gyrociliatus</name>
    <dbReference type="NCBI Taxonomy" id="2664684"/>
    <lineage>
        <taxon>Eukaryota</taxon>
        <taxon>Metazoa</taxon>
        <taxon>Spiralia</taxon>
        <taxon>Lophotrochozoa</taxon>
        <taxon>Annelida</taxon>
        <taxon>Polychaeta</taxon>
        <taxon>Polychaeta incertae sedis</taxon>
        <taxon>Dinophilidae</taxon>
        <taxon>Dimorphilus</taxon>
    </lineage>
</organism>
<protein>
    <recommendedName>
        <fullName evidence="2">Sister chromatid cohesion protein DCC1</fullName>
    </recommendedName>
</protein>
<dbReference type="GO" id="GO:0034088">
    <property type="term" value="P:maintenance of mitotic sister chromatid cohesion"/>
    <property type="evidence" value="ECO:0007669"/>
    <property type="project" value="TreeGrafter"/>
</dbReference>
<evidence type="ECO:0000256" key="2">
    <source>
        <dbReference type="ARBA" id="ARBA00017682"/>
    </source>
</evidence>
<dbReference type="Proteomes" id="UP000549394">
    <property type="component" value="Unassembled WGS sequence"/>
</dbReference>
<dbReference type="GO" id="GO:0000785">
    <property type="term" value="C:chromatin"/>
    <property type="evidence" value="ECO:0007669"/>
    <property type="project" value="TreeGrafter"/>
</dbReference>
<sequence>MASRTSNEIKETLKLAKIEESDLKSFSQTLYFSKEFSSSEYSLVELPPDVVLALKNQDEVCIRGRKDDNAILCTKSNTYTVKEAEVSNSMLLSDNLTFPDGFNNSKDVNYVSLNSLNFNYYELKKTVANKRRIEQILKDNPYIGKSSEKNMTKYTTEDLKKEIQASEREILKGLEDIKACEIEGYWRLINIDYIKTILDAIINFKEENSWEIDEIDFNECSSVLGEIYPSTIIEHIIKSYLKREDETNRYTLRSEEFVKFIAIYLLTNAAEFNLKEFLTVWKQLLPEGIADMAKASLLNGIALVRDQGIPSICYFPISKLPEKVDERFSALFQMKEKWKFDEILPYIRDLDDDESKLISILNKYTRSSQVDGVKMYSHKHI</sequence>
<evidence type="ECO:0000256" key="1">
    <source>
        <dbReference type="ARBA" id="ARBA00007017"/>
    </source>
</evidence>
<dbReference type="PANTHER" id="PTHR13395:SF6">
    <property type="entry name" value="SISTER CHROMATID COHESION PROTEIN DCC1"/>
    <property type="match status" value="1"/>
</dbReference>
<name>A0A7I8VS70_9ANNE</name>
<comment type="similarity">
    <text evidence="1">Belongs to the DCC1 family.</text>
</comment>
<dbReference type="GO" id="GO:0006260">
    <property type="term" value="P:DNA replication"/>
    <property type="evidence" value="ECO:0007669"/>
    <property type="project" value="UniProtKB-KW"/>
</dbReference>
<gene>
    <name evidence="4" type="ORF">DGYR_LOCUS7446</name>
</gene>
<evidence type="ECO:0000313" key="5">
    <source>
        <dbReference type="Proteomes" id="UP000549394"/>
    </source>
</evidence>
<dbReference type="AlphaFoldDB" id="A0A7I8VS70"/>
<keyword evidence="3" id="KW-0235">DNA replication</keyword>
<dbReference type="GO" id="GO:0031390">
    <property type="term" value="C:Ctf18 RFC-like complex"/>
    <property type="evidence" value="ECO:0007669"/>
    <property type="project" value="InterPro"/>
</dbReference>
<evidence type="ECO:0000313" key="4">
    <source>
        <dbReference type="EMBL" id="CAD5119162.1"/>
    </source>
</evidence>
<dbReference type="GO" id="GO:0000775">
    <property type="term" value="C:chromosome, centromeric region"/>
    <property type="evidence" value="ECO:0007669"/>
    <property type="project" value="TreeGrafter"/>
</dbReference>
<keyword evidence="5" id="KW-1185">Reference proteome</keyword>
<dbReference type="Pfam" id="PF09724">
    <property type="entry name" value="Dcc1"/>
    <property type="match status" value="1"/>
</dbReference>
<evidence type="ECO:0000256" key="3">
    <source>
        <dbReference type="ARBA" id="ARBA00022705"/>
    </source>
</evidence>
<reference evidence="4 5" key="1">
    <citation type="submission" date="2020-08" db="EMBL/GenBank/DDBJ databases">
        <authorList>
            <person name="Hejnol A."/>
        </authorList>
    </citation>
    <scope>NUCLEOTIDE SEQUENCE [LARGE SCALE GENOMIC DNA]</scope>
</reference>
<proteinExistence type="inferred from homology"/>
<comment type="caution">
    <text evidence="4">The sequence shown here is derived from an EMBL/GenBank/DDBJ whole genome shotgun (WGS) entry which is preliminary data.</text>
</comment>
<dbReference type="OrthoDB" id="5199543at2759"/>
<dbReference type="PANTHER" id="PTHR13395">
    <property type="entry name" value="SISTER CHROMATID COHESION PROTEIN DCC1-RELATED"/>
    <property type="match status" value="1"/>
</dbReference>
<accession>A0A7I8VS70</accession>
<dbReference type="InterPro" id="IPR019128">
    <property type="entry name" value="Dcc1"/>
</dbReference>
<dbReference type="EMBL" id="CAJFCJ010000009">
    <property type="protein sequence ID" value="CAD5119162.1"/>
    <property type="molecule type" value="Genomic_DNA"/>
</dbReference>